<evidence type="ECO:0000313" key="3">
    <source>
        <dbReference type="EMBL" id="SDD95077.1"/>
    </source>
</evidence>
<dbReference type="Pfam" id="PF10821">
    <property type="entry name" value="DUF2567"/>
    <property type="match status" value="1"/>
</dbReference>
<evidence type="ECO:0000256" key="1">
    <source>
        <dbReference type="SAM" id="MobiDB-lite"/>
    </source>
</evidence>
<evidence type="ECO:0000313" key="4">
    <source>
        <dbReference type="Proteomes" id="UP000199417"/>
    </source>
</evidence>
<protein>
    <recommendedName>
        <fullName evidence="5">DUF2567 domain-containing protein</fullName>
    </recommendedName>
</protein>
<keyword evidence="2" id="KW-0472">Membrane</keyword>
<keyword evidence="4" id="KW-1185">Reference proteome</keyword>
<feature type="transmembrane region" description="Helical" evidence="2">
    <location>
        <begin position="139"/>
        <end position="159"/>
    </location>
</feature>
<dbReference type="STRING" id="168276.SAMN05444580_10830"/>
<organism evidence="3 4">
    <name type="scientific">Rhodococcus tukisamuensis</name>
    <dbReference type="NCBI Taxonomy" id="168276"/>
    <lineage>
        <taxon>Bacteria</taxon>
        <taxon>Bacillati</taxon>
        <taxon>Actinomycetota</taxon>
        <taxon>Actinomycetes</taxon>
        <taxon>Mycobacteriales</taxon>
        <taxon>Nocardiaceae</taxon>
        <taxon>Rhodococcus</taxon>
    </lineage>
</organism>
<evidence type="ECO:0008006" key="5">
    <source>
        <dbReference type="Google" id="ProtNLM"/>
    </source>
</evidence>
<feature type="transmembrane region" description="Helical" evidence="2">
    <location>
        <begin position="64"/>
        <end position="86"/>
    </location>
</feature>
<name>A0A1G6YZK0_9NOCA</name>
<dbReference type="AlphaFoldDB" id="A0A1G6YZK0"/>
<keyword evidence="2" id="KW-0812">Transmembrane</keyword>
<sequence length="192" mass="19270">MTTAVDSGTRRPEVRAAARTVVALVGVSALGGAVWGLLAPAEHFLVTTNGAASLTSESLHRFDAVALLLCIGLIVGVLSAVAVWLWRPVRGPIVLAGLLIGSAVGAATMALVGLAVTNLRYPPLDNVEVGQIVSATPALGTPMALILQPFAAAMVYLMLVSLSPRDDLGVSGSGATGAEGAPADASSLPTLP</sequence>
<feature type="region of interest" description="Disordered" evidence="1">
    <location>
        <begin position="173"/>
        <end position="192"/>
    </location>
</feature>
<keyword evidence="2" id="KW-1133">Transmembrane helix</keyword>
<feature type="transmembrane region" description="Helical" evidence="2">
    <location>
        <begin position="93"/>
        <end position="119"/>
    </location>
</feature>
<evidence type="ECO:0000256" key="2">
    <source>
        <dbReference type="SAM" id="Phobius"/>
    </source>
</evidence>
<dbReference type="RefSeq" id="WP_245709433.1">
    <property type="nucleotide sequence ID" value="NZ_FNAB01000008.1"/>
</dbReference>
<feature type="transmembrane region" description="Helical" evidence="2">
    <location>
        <begin position="21"/>
        <end position="38"/>
    </location>
</feature>
<dbReference type="Proteomes" id="UP000199417">
    <property type="component" value="Unassembled WGS sequence"/>
</dbReference>
<reference evidence="3 4" key="1">
    <citation type="submission" date="2016-10" db="EMBL/GenBank/DDBJ databases">
        <authorList>
            <person name="de Groot N.N."/>
        </authorList>
    </citation>
    <scope>NUCLEOTIDE SEQUENCE [LARGE SCALE GENOMIC DNA]</scope>
    <source>
        <strain evidence="3 4">JCM 11308</strain>
    </source>
</reference>
<gene>
    <name evidence="3" type="ORF">SAMN05444580_10830</name>
</gene>
<dbReference type="EMBL" id="FNAB01000008">
    <property type="protein sequence ID" value="SDD95077.1"/>
    <property type="molecule type" value="Genomic_DNA"/>
</dbReference>
<accession>A0A1G6YZK0</accession>
<proteinExistence type="predicted"/>
<dbReference type="InterPro" id="IPR021213">
    <property type="entry name" value="DUF2567"/>
</dbReference>